<reference evidence="1 2" key="1">
    <citation type="submission" date="2019-02" db="EMBL/GenBank/DDBJ databases">
        <title>Deep-cultivation of Planctomycetes and their phenomic and genomic characterization uncovers novel biology.</title>
        <authorList>
            <person name="Wiegand S."/>
            <person name="Jogler M."/>
            <person name="Boedeker C."/>
            <person name="Pinto D."/>
            <person name="Vollmers J."/>
            <person name="Rivas-Marin E."/>
            <person name="Kohn T."/>
            <person name="Peeters S.H."/>
            <person name="Heuer A."/>
            <person name="Rast P."/>
            <person name="Oberbeckmann S."/>
            <person name="Bunk B."/>
            <person name="Jeske O."/>
            <person name="Meyerdierks A."/>
            <person name="Storesund J.E."/>
            <person name="Kallscheuer N."/>
            <person name="Luecker S."/>
            <person name="Lage O.M."/>
            <person name="Pohl T."/>
            <person name="Merkel B.J."/>
            <person name="Hornburger P."/>
            <person name="Mueller R.-W."/>
            <person name="Bruemmer F."/>
            <person name="Labrenz M."/>
            <person name="Spormann A.M."/>
            <person name="Op den Camp H."/>
            <person name="Overmann J."/>
            <person name="Amann R."/>
            <person name="Jetten M.S.M."/>
            <person name="Mascher T."/>
            <person name="Medema M.H."/>
            <person name="Devos D.P."/>
            <person name="Kaster A.-K."/>
            <person name="Ovreas L."/>
            <person name="Rohde M."/>
            <person name="Galperin M.Y."/>
            <person name="Jogler C."/>
        </authorList>
    </citation>
    <scope>NUCLEOTIDE SEQUENCE [LARGE SCALE GENOMIC DNA]</scope>
    <source>
        <strain evidence="1 2">Pan265</strain>
    </source>
</reference>
<name>A0A518C165_9BACT</name>
<gene>
    <name evidence="1" type="ORF">Pan265_28400</name>
</gene>
<dbReference type="OrthoDB" id="250042at2"/>
<accession>A0A518C165</accession>
<dbReference type="AlphaFoldDB" id="A0A518C165"/>
<evidence type="ECO:0000313" key="2">
    <source>
        <dbReference type="Proteomes" id="UP000320386"/>
    </source>
</evidence>
<dbReference type="Proteomes" id="UP000320386">
    <property type="component" value="Chromosome"/>
</dbReference>
<dbReference type="KEGG" id="mcad:Pan265_28400"/>
<proteinExistence type="predicted"/>
<organism evidence="1 2">
    <name type="scientific">Mucisphaera calidilacus</name>
    <dbReference type="NCBI Taxonomy" id="2527982"/>
    <lineage>
        <taxon>Bacteria</taxon>
        <taxon>Pseudomonadati</taxon>
        <taxon>Planctomycetota</taxon>
        <taxon>Phycisphaerae</taxon>
        <taxon>Phycisphaerales</taxon>
        <taxon>Phycisphaeraceae</taxon>
        <taxon>Mucisphaera</taxon>
    </lineage>
</organism>
<dbReference type="EMBL" id="CP036280">
    <property type="protein sequence ID" value="QDU72962.1"/>
    <property type="molecule type" value="Genomic_DNA"/>
</dbReference>
<evidence type="ECO:0000313" key="1">
    <source>
        <dbReference type="EMBL" id="QDU72962.1"/>
    </source>
</evidence>
<keyword evidence="2" id="KW-1185">Reference proteome</keyword>
<protein>
    <submittedName>
        <fullName evidence="1">Uncharacterized protein</fullName>
    </submittedName>
</protein>
<dbReference type="RefSeq" id="WP_145447105.1">
    <property type="nucleotide sequence ID" value="NZ_CP036280.1"/>
</dbReference>
<sequence length="251" mass="28819">MATSFGALSTDFYVNQKLSLKMDLPSERDTVLHFFDRVRKTRPAMSRFRRYEGELALESSRRDAEYAWLALRRTSVRTGHVNPQSLADALRFHQMILELTPHYLSVTPLDVDFLEVMFGFDLECKDNHDEIIYDALFADSKLGELLKTQQGKVMDVQPVMGMSLNERGDLQAYYEVKSRPRSRRGSTRGYRGEPISLFLTLRQYGPIERVEDLPNTLETLMNRCEELATDKLVPDMLMPIARLISARSAGS</sequence>